<proteinExistence type="predicted"/>
<evidence type="ECO:0000313" key="2">
    <source>
        <dbReference type="Proteomes" id="UP001186974"/>
    </source>
</evidence>
<accession>A0ACC3D213</accession>
<protein>
    <submittedName>
        <fullName evidence="1">Uncharacterized protein</fullName>
    </submittedName>
</protein>
<evidence type="ECO:0000313" key="1">
    <source>
        <dbReference type="EMBL" id="KAK3060542.1"/>
    </source>
</evidence>
<organism evidence="1 2">
    <name type="scientific">Coniosporium uncinatum</name>
    <dbReference type="NCBI Taxonomy" id="93489"/>
    <lineage>
        <taxon>Eukaryota</taxon>
        <taxon>Fungi</taxon>
        <taxon>Dikarya</taxon>
        <taxon>Ascomycota</taxon>
        <taxon>Pezizomycotina</taxon>
        <taxon>Dothideomycetes</taxon>
        <taxon>Dothideomycetes incertae sedis</taxon>
        <taxon>Coniosporium</taxon>
    </lineage>
</organism>
<keyword evidence="2" id="KW-1185">Reference proteome</keyword>
<comment type="caution">
    <text evidence="1">The sequence shown here is derived from an EMBL/GenBank/DDBJ whole genome shotgun (WGS) entry which is preliminary data.</text>
</comment>
<reference evidence="1" key="1">
    <citation type="submission" date="2024-09" db="EMBL/GenBank/DDBJ databases">
        <title>Black Yeasts Isolated from many extreme environments.</title>
        <authorList>
            <person name="Coleine C."/>
            <person name="Stajich J.E."/>
            <person name="Selbmann L."/>
        </authorList>
    </citation>
    <scope>NUCLEOTIDE SEQUENCE</scope>
    <source>
        <strain evidence="1">CCFEE 5737</strain>
    </source>
</reference>
<dbReference type="Proteomes" id="UP001186974">
    <property type="component" value="Unassembled WGS sequence"/>
</dbReference>
<dbReference type="EMBL" id="JAWDJW010008489">
    <property type="protein sequence ID" value="KAK3060542.1"/>
    <property type="molecule type" value="Genomic_DNA"/>
</dbReference>
<sequence length="503" mass="57107">MGLMLWSEFEFGDALYPANAEFLANVREEANYQVRRVNHHPSLAFWAGGNELESLELSTLASVAPDQYDHYLAEFEALFLDTLVPAVFSNSRSISYTPSSTGNGYQTLDFSLPVPIIERYNNKTPGEIYGDTDYYNYDSSLAFNLSAYPIGRFSNEFGYHSMPSIHSWRQVVPQSELHFNSTTILLRNRHYPPGGLNTTNFANTTKGMGEMTIAAQRWYPTPNKHDPIANFSSWIYTTQVFQTDFYRSQIQFYRRGSGLPERQLGSLYWQLEDQWTAPTWAGIEYDGRWKMLHYGAKDIFANIIVAPYYNVTTGELQVWVTSDLWSPVRGTVNITWFDYAGNRLDVSTPPSFEVEVGAINSTRISRCDVGELLVGYDAEDVVMKMSVAVTGSLPNRPVNETQVFRHENWWHAAPLSRSALRDPGLRLSHDNATKTFTVEARGAVAAWVWLDHPDDVGLSFEANGFWMERGEKRVVGYGLWSGGVDGRWVEGVEVRSMWDNTLP</sequence>
<gene>
    <name evidence="1" type="ORF">LTS18_008319</name>
</gene>
<name>A0ACC3D213_9PEZI</name>